<proteinExistence type="predicted"/>
<gene>
    <name evidence="1" type="ORF">S03H2_31355</name>
</gene>
<comment type="caution">
    <text evidence="1">The sequence shown here is derived from an EMBL/GenBank/DDBJ whole genome shotgun (WGS) entry which is preliminary data.</text>
</comment>
<sequence length="48" mass="5829">MSIRFGDLIENNVKSKKDFERLLDKKGIVDVEERKEYLENYEKMTDFN</sequence>
<name>X1IVN5_9ZZZZ</name>
<dbReference type="EMBL" id="BARU01019006">
    <property type="protein sequence ID" value="GAH61598.1"/>
    <property type="molecule type" value="Genomic_DNA"/>
</dbReference>
<evidence type="ECO:0000313" key="1">
    <source>
        <dbReference type="EMBL" id="GAH61598.1"/>
    </source>
</evidence>
<accession>X1IVN5</accession>
<organism evidence="1">
    <name type="scientific">marine sediment metagenome</name>
    <dbReference type="NCBI Taxonomy" id="412755"/>
    <lineage>
        <taxon>unclassified sequences</taxon>
        <taxon>metagenomes</taxon>
        <taxon>ecological metagenomes</taxon>
    </lineage>
</organism>
<dbReference type="AlphaFoldDB" id="X1IVN5"/>
<protein>
    <submittedName>
        <fullName evidence="1">Uncharacterized protein</fullName>
    </submittedName>
</protein>
<reference evidence="1" key="1">
    <citation type="journal article" date="2014" name="Front. Microbiol.">
        <title>High frequency of phylogenetically diverse reductive dehalogenase-homologous genes in deep subseafloor sedimentary metagenomes.</title>
        <authorList>
            <person name="Kawai M."/>
            <person name="Futagami T."/>
            <person name="Toyoda A."/>
            <person name="Takaki Y."/>
            <person name="Nishi S."/>
            <person name="Hori S."/>
            <person name="Arai W."/>
            <person name="Tsubouchi T."/>
            <person name="Morono Y."/>
            <person name="Uchiyama I."/>
            <person name="Ito T."/>
            <person name="Fujiyama A."/>
            <person name="Inagaki F."/>
            <person name="Takami H."/>
        </authorList>
    </citation>
    <scope>NUCLEOTIDE SEQUENCE</scope>
    <source>
        <strain evidence="1">Expedition CK06-06</strain>
    </source>
</reference>